<comment type="caution">
    <text evidence="4">The sequence shown here is derived from an EMBL/GenBank/DDBJ whole genome shotgun (WGS) entry which is preliminary data.</text>
</comment>
<dbReference type="Proteomes" id="UP001231941">
    <property type="component" value="Unassembled WGS sequence"/>
</dbReference>
<name>A0ABT9IYP1_9BACL</name>
<dbReference type="InterPro" id="IPR005770">
    <property type="entry name" value="PhnD"/>
</dbReference>
<dbReference type="PANTHER" id="PTHR35841">
    <property type="entry name" value="PHOSPHONATES-BINDING PERIPLASMIC PROTEIN"/>
    <property type="match status" value="1"/>
</dbReference>
<proteinExistence type="inferred from homology"/>
<dbReference type="PANTHER" id="PTHR35841:SF1">
    <property type="entry name" value="PHOSPHONATES-BINDING PERIPLASMIC PROTEIN"/>
    <property type="match status" value="1"/>
</dbReference>
<dbReference type="CDD" id="cd01071">
    <property type="entry name" value="PBP2_PhnD_like"/>
    <property type="match status" value="1"/>
</dbReference>
<gene>
    <name evidence="4" type="ORF">Q5Y73_09930</name>
</gene>
<feature type="signal peptide" evidence="3">
    <location>
        <begin position="1"/>
        <end position="21"/>
    </location>
</feature>
<protein>
    <submittedName>
        <fullName evidence="4">Phosphate/phosphite/phosphonate ABC transporter substrate-binding protein</fullName>
    </submittedName>
</protein>
<evidence type="ECO:0000256" key="1">
    <source>
        <dbReference type="ARBA" id="ARBA00007162"/>
    </source>
</evidence>
<dbReference type="EMBL" id="JAVAMP010000003">
    <property type="protein sequence ID" value="MDP5274428.1"/>
    <property type="molecule type" value="Genomic_DNA"/>
</dbReference>
<dbReference type="Pfam" id="PF12974">
    <property type="entry name" value="Phosphonate-bd"/>
    <property type="match status" value="1"/>
</dbReference>
<sequence>MKRITSFMMMLLLVVSILVTGCSSETGSPEETVIRLGLAPDEDSAEILRAYAPFIEYLEKKTGYTIEASVGADYPAVVEAINAGHLDLAWFGPSEYMLATEVVDVGVEAFASAIQSKDSVPYRSIFVVHKDSDIQSLEDIKGKSIAFTDPASTSGHIFGRYTLVNEGIDPDTDLGEVIYSGSHDANVLSVEKKQVDVGVMSSRKLPRFVEKGIVDGDNIRIIAESVLIPPDPISFKCDLPEDIKENVVKAFTEKSDELSKALEGTGFESFDPVNDQDYDLIRDAYEIAGLKPEL</sequence>
<keyword evidence="5" id="KW-1185">Reference proteome</keyword>
<dbReference type="Gene3D" id="3.40.190.10">
    <property type="entry name" value="Periplasmic binding protein-like II"/>
    <property type="match status" value="2"/>
</dbReference>
<dbReference type="NCBIfam" id="TIGR01098">
    <property type="entry name" value="3A0109s03R"/>
    <property type="match status" value="1"/>
</dbReference>
<dbReference type="PROSITE" id="PS51257">
    <property type="entry name" value="PROKAR_LIPOPROTEIN"/>
    <property type="match status" value="1"/>
</dbReference>
<dbReference type="SUPFAM" id="SSF53850">
    <property type="entry name" value="Periplasmic binding protein-like II"/>
    <property type="match status" value="1"/>
</dbReference>
<accession>A0ABT9IYP1</accession>
<dbReference type="RefSeq" id="WP_305991739.1">
    <property type="nucleotide sequence ID" value="NZ_JAVAMP010000003.1"/>
</dbReference>
<organism evidence="4 5">
    <name type="scientific">Chengkuizengella axinellae</name>
    <dbReference type="NCBI Taxonomy" id="3064388"/>
    <lineage>
        <taxon>Bacteria</taxon>
        <taxon>Bacillati</taxon>
        <taxon>Bacillota</taxon>
        <taxon>Bacilli</taxon>
        <taxon>Bacillales</taxon>
        <taxon>Paenibacillaceae</taxon>
        <taxon>Chengkuizengella</taxon>
    </lineage>
</organism>
<feature type="chain" id="PRO_5045527530" evidence="3">
    <location>
        <begin position="22"/>
        <end position="294"/>
    </location>
</feature>
<evidence type="ECO:0000256" key="3">
    <source>
        <dbReference type="SAM" id="SignalP"/>
    </source>
</evidence>
<evidence type="ECO:0000313" key="4">
    <source>
        <dbReference type="EMBL" id="MDP5274428.1"/>
    </source>
</evidence>
<evidence type="ECO:0000256" key="2">
    <source>
        <dbReference type="ARBA" id="ARBA00022729"/>
    </source>
</evidence>
<comment type="similarity">
    <text evidence="1">Belongs to the phosphate/phosphite/phosphonate binding protein family.</text>
</comment>
<keyword evidence="2 3" id="KW-0732">Signal</keyword>
<reference evidence="4 5" key="1">
    <citation type="submission" date="2023-08" db="EMBL/GenBank/DDBJ databases">
        <authorList>
            <person name="Park J.-S."/>
        </authorList>
    </citation>
    <scope>NUCLEOTIDE SEQUENCE [LARGE SCALE GENOMIC DNA]</scope>
    <source>
        <strain evidence="4 5">2205SS18-9</strain>
    </source>
</reference>
<evidence type="ECO:0000313" key="5">
    <source>
        <dbReference type="Proteomes" id="UP001231941"/>
    </source>
</evidence>